<comment type="caution">
    <text evidence="2">The sequence shown here is derived from an EMBL/GenBank/DDBJ whole genome shotgun (WGS) entry which is preliminary data.</text>
</comment>
<feature type="region of interest" description="Disordered" evidence="1">
    <location>
        <begin position="240"/>
        <end position="268"/>
    </location>
</feature>
<name>A0ABV2KEI8_SPOPS</name>
<protein>
    <recommendedName>
        <fullName evidence="4">Phage portal protein</fullName>
    </recommendedName>
</protein>
<dbReference type="Proteomes" id="UP001549104">
    <property type="component" value="Unassembled WGS sequence"/>
</dbReference>
<evidence type="ECO:0000256" key="1">
    <source>
        <dbReference type="SAM" id="MobiDB-lite"/>
    </source>
</evidence>
<evidence type="ECO:0008006" key="4">
    <source>
        <dbReference type="Google" id="ProtNLM"/>
    </source>
</evidence>
<evidence type="ECO:0000313" key="2">
    <source>
        <dbReference type="EMBL" id="MET3658478.1"/>
    </source>
</evidence>
<reference evidence="2 3" key="1">
    <citation type="submission" date="2024-06" db="EMBL/GenBank/DDBJ databases">
        <title>Sorghum-associated microbial communities from plants grown in Nebraska, USA.</title>
        <authorList>
            <person name="Schachtman D."/>
        </authorList>
    </citation>
    <scope>NUCLEOTIDE SEQUENCE [LARGE SCALE GENOMIC DNA]</scope>
    <source>
        <strain evidence="2 3">1288</strain>
    </source>
</reference>
<keyword evidence="3" id="KW-1185">Reference proteome</keyword>
<sequence>MSNFIIGEDAFNAPTEAGGGNDVEWSKLNSGMSYKVRVFKNYTQAAMKFRNYGIFKVVNSFSAKNPSTKNANGFAESNLTPWDAATKYYTDLMFKAMDEKNAADEKKYKQEAGKYREKERFGVAFVDLDTGTPVHFDISPKQWGVIRTALQKYAANLGSIPFEIAKTGSGKDTVLSFMPIMTQLEPLTDKQQANFDKFNDVEFDPSVFAGFMYEIDEAEQTKLLVQAGFNVKLIGLTAPTDEGEAPATNDPFATGGGPIEVDDESLPF</sequence>
<proteinExistence type="predicted"/>
<dbReference type="RefSeq" id="WP_354314118.1">
    <property type="nucleotide sequence ID" value="NZ_JBEPME010000005.1"/>
</dbReference>
<gene>
    <name evidence="2" type="ORF">ABIC55_003595</name>
</gene>
<organism evidence="2 3">
    <name type="scientific">Sporosarcina psychrophila</name>
    <name type="common">Bacillus psychrophilus</name>
    <dbReference type="NCBI Taxonomy" id="1476"/>
    <lineage>
        <taxon>Bacteria</taxon>
        <taxon>Bacillati</taxon>
        <taxon>Bacillota</taxon>
        <taxon>Bacilli</taxon>
        <taxon>Bacillales</taxon>
        <taxon>Caryophanaceae</taxon>
        <taxon>Sporosarcina</taxon>
    </lineage>
</organism>
<dbReference type="EMBL" id="JBEPME010000005">
    <property type="protein sequence ID" value="MET3658478.1"/>
    <property type="molecule type" value="Genomic_DNA"/>
</dbReference>
<evidence type="ECO:0000313" key="3">
    <source>
        <dbReference type="Proteomes" id="UP001549104"/>
    </source>
</evidence>
<accession>A0ABV2KEI8</accession>